<feature type="region of interest" description="Disordered" evidence="1">
    <location>
        <begin position="201"/>
        <end position="239"/>
    </location>
</feature>
<evidence type="ECO:0000313" key="3">
    <source>
        <dbReference type="Proteomes" id="UP000747542"/>
    </source>
</evidence>
<feature type="region of interest" description="Disordered" evidence="1">
    <location>
        <begin position="257"/>
        <end position="278"/>
    </location>
</feature>
<feature type="compositionally biased region" description="Basic and acidic residues" evidence="1">
    <location>
        <begin position="224"/>
        <end position="239"/>
    </location>
</feature>
<feature type="compositionally biased region" description="Basic residues" evidence="1">
    <location>
        <begin position="26"/>
        <end position="40"/>
    </location>
</feature>
<comment type="caution">
    <text evidence="2">The sequence shown here is derived from an EMBL/GenBank/DDBJ whole genome shotgun (WGS) entry which is preliminary data.</text>
</comment>
<feature type="region of interest" description="Disordered" evidence="1">
    <location>
        <begin position="452"/>
        <end position="482"/>
    </location>
</feature>
<evidence type="ECO:0000256" key="1">
    <source>
        <dbReference type="SAM" id="MobiDB-lite"/>
    </source>
</evidence>
<name>A0A8J5KEH7_HOMAM</name>
<evidence type="ECO:0000313" key="2">
    <source>
        <dbReference type="EMBL" id="KAG7170774.1"/>
    </source>
</evidence>
<proteinExistence type="predicted"/>
<protein>
    <submittedName>
        <fullName evidence="2">Uncharacterized protein</fullName>
    </submittedName>
</protein>
<dbReference type="Proteomes" id="UP000747542">
    <property type="component" value="Unassembled WGS sequence"/>
</dbReference>
<feature type="compositionally biased region" description="Polar residues" evidence="1">
    <location>
        <begin position="259"/>
        <end position="272"/>
    </location>
</feature>
<accession>A0A8J5KEH7</accession>
<feature type="region of interest" description="Disordered" evidence="1">
    <location>
        <begin position="691"/>
        <end position="731"/>
    </location>
</feature>
<gene>
    <name evidence="2" type="ORF">Hamer_G024681</name>
</gene>
<dbReference type="AlphaFoldDB" id="A0A8J5KEH7"/>
<reference evidence="2" key="1">
    <citation type="journal article" date="2021" name="Sci. Adv.">
        <title>The American lobster genome reveals insights on longevity, neural, and immune adaptations.</title>
        <authorList>
            <person name="Polinski J.M."/>
            <person name="Zimin A.V."/>
            <person name="Clark K.F."/>
            <person name="Kohn A.B."/>
            <person name="Sadowski N."/>
            <person name="Timp W."/>
            <person name="Ptitsyn A."/>
            <person name="Khanna P."/>
            <person name="Romanova D.Y."/>
            <person name="Williams P."/>
            <person name="Greenwood S.J."/>
            <person name="Moroz L.L."/>
            <person name="Walt D.R."/>
            <person name="Bodnar A.G."/>
        </authorList>
    </citation>
    <scope>NUCLEOTIDE SEQUENCE</scope>
    <source>
        <strain evidence="2">GMGI-L3</strain>
    </source>
</reference>
<keyword evidence="3" id="KW-1185">Reference proteome</keyword>
<feature type="compositionally biased region" description="Basic residues" evidence="1">
    <location>
        <begin position="707"/>
        <end position="721"/>
    </location>
</feature>
<organism evidence="2 3">
    <name type="scientific">Homarus americanus</name>
    <name type="common">American lobster</name>
    <dbReference type="NCBI Taxonomy" id="6706"/>
    <lineage>
        <taxon>Eukaryota</taxon>
        <taxon>Metazoa</taxon>
        <taxon>Ecdysozoa</taxon>
        <taxon>Arthropoda</taxon>
        <taxon>Crustacea</taxon>
        <taxon>Multicrustacea</taxon>
        <taxon>Malacostraca</taxon>
        <taxon>Eumalacostraca</taxon>
        <taxon>Eucarida</taxon>
        <taxon>Decapoda</taxon>
        <taxon>Pleocyemata</taxon>
        <taxon>Astacidea</taxon>
        <taxon>Nephropoidea</taxon>
        <taxon>Nephropidae</taxon>
        <taxon>Homarus</taxon>
    </lineage>
</organism>
<feature type="compositionally biased region" description="Polar residues" evidence="1">
    <location>
        <begin position="722"/>
        <end position="731"/>
    </location>
</feature>
<feature type="region of interest" description="Disordered" evidence="1">
    <location>
        <begin position="1"/>
        <end position="79"/>
    </location>
</feature>
<feature type="compositionally biased region" description="Polar residues" evidence="1">
    <location>
        <begin position="201"/>
        <end position="222"/>
    </location>
</feature>
<feature type="compositionally biased region" description="Basic and acidic residues" evidence="1">
    <location>
        <begin position="41"/>
        <end position="79"/>
    </location>
</feature>
<dbReference type="EMBL" id="JAHLQT010013550">
    <property type="protein sequence ID" value="KAG7170774.1"/>
    <property type="molecule type" value="Genomic_DNA"/>
</dbReference>
<feature type="compositionally biased region" description="Gly residues" evidence="1">
    <location>
        <begin position="10"/>
        <end position="25"/>
    </location>
</feature>
<feature type="compositionally biased region" description="Polar residues" evidence="1">
    <location>
        <begin position="466"/>
        <end position="482"/>
    </location>
</feature>
<sequence length="731" mass="81891">MGAEAVERGGSSGGRGGSRGNGGRGCGKRRQQLGKIWRHRGKEEVSAGERGGSTEEKRRQQRKEEAAAGKEEVAAAGKEEVAAGKEEVAVGEEETEYDQAIYAIVPIDDSKNKSQSNLKEEIPFLMMASSAIYQSPYQSPSVRSPPRWNWLGNSHQLESSLLKQLHQQKTSSLQQKLPRGKNLSLQYYKLYVQPKNQLGISRSRSSELQKQTNDNNTYSLCTDKSPKNERLGGNLHKDPNKTEAVKRVLSSEIHPAVDKTSSPLTSGLPSHTNFEKRRKEDLLQTSIKTNMPTPHLSLQSSLKPLHSKGMSHKKQKFPSGQMPKTLMCYLCQKNIKEDRFVKHLFFGPVKCLKCNKEVQDCHSFKLLCTKTSMEETTCDHKLQYCSNPFDYISLRLSGEFGCNGFGSLYSSNVLKDLSVYIDKLGIVEMKDPWRTAILQCKKLLPTAVSKSSENAKLSPHAHPNSLEHQTTDTTQMPNLTPLLENNQRGGKKLLVAQNIESRQESYLQANKQICNSSNINEDEDIGDLLLSQTYGLEQLEQAIEYVQVHGHGAAESHKEAELLLKPLKKKRGPRGPYKKRKTPKEKLKPIVAGQNHQRKEKLKPLVIGKDTEPEEDLSTEYIETPANGYYYVVRHAIEECPMCYKILCPSRFTVNVETFLMTTICIGCDLTIYIVPELPDGSTPGVSIVTEEEFKNPPQSLAGTEGKKRKYAKPGRPRKSVKPQNISHFIA</sequence>